<dbReference type="Gene3D" id="3.40.50.670">
    <property type="match status" value="2"/>
</dbReference>
<dbReference type="CDD" id="cd00822">
    <property type="entry name" value="TopoII_Trans_DNA_gyrase"/>
    <property type="match status" value="1"/>
</dbReference>
<dbReference type="GO" id="GO:0005694">
    <property type="term" value="C:chromosome"/>
    <property type="evidence" value="ECO:0007669"/>
    <property type="project" value="InterPro"/>
</dbReference>
<name>A0A4V0YQB4_9BACT</name>
<dbReference type="InterPro" id="IPR001241">
    <property type="entry name" value="Topo_IIA"/>
</dbReference>
<evidence type="ECO:0000256" key="2">
    <source>
        <dbReference type="ARBA" id="ARBA00010708"/>
    </source>
</evidence>
<dbReference type="InterPro" id="IPR013760">
    <property type="entry name" value="Topo_IIA-like_dom_sf"/>
</dbReference>
<keyword evidence="13" id="KW-1185">Reference proteome</keyword>
<comment type="catalytic activity">
    <reaction evidence="1 10">
        <text>ATP-dependent breakage, passage and rejoining of double-stranded DNA.</text>
        <dbReference type="EC" id="5.6.2.2"/>
    </reaction>
</comment>
<dbReference type="InterPro" id="IPR036890">
    <property type="entry name" value="HATPase_C_sf"/>
</dbReference>
<feature type="site" description="Interaction with DNA" evidence="10">
    <location>
        <position position="451"/>
    </location>
</feature>
<dbReference type="AlphaFoldDB" id="A0A4V0YQB4"/>
<dbReference type="FunFam" id="3.30.565.10:FF:000002">
    <property type="entry name" value="DNA gyrase subunit B"/>
    <property type="match status" value="1"/>
</dbReference>
<comment type="miscellaneous">
    <text evidence="10">Few gyrases are as efficient as E.coli at forming negative supercoils. Not all organisms have 2 type II topoisomerases; in organisms with a single type II topoisomerase this enzyme also has to decatenate newly replicated chromosomes.</text>
</comment>
<dbReference type="InterPro" id="IPR013506">
    <property type="entry name" value="Topo_IIA_bsu_dom2"/>
</dbReference>
<evidence type="ECO:0000259" key="11">
    <source>
        <dbReference type="PROSITE" id="PS50880"/>
    </source>
</evidence>
<keyword evidence="10" id="KW-0963">Cytoplasm</keyword>
<dbReference type="GO" id="GO:0006261">
    <property type="term" value="P:DNA-templated DNA replication"/>
    <property type="evidence" value="ECO:0007669"/>
    <property type="project" value="UniProtKB-UniRule"/>
</dbReference>
<evidence type="ECO:0000313" key="13">
    <source>
        <dbReference type="Proteomes" id="UP000293296"/>
    </source>
</evidence>
<keyword evidence="9 10" id="KW-0413">Isomerase</keyword>
<dbReference type="EMBL" id="CP026538">
    <property type="protein sequence ID" value="QAZ65712.1"/>
    <property type="molecule type" value="Genomic_DNA"/>
</dbReference>
<dbReference type="PROSITE" id="PS00177">
    <property type="entry name" value="TOPOISOMERASE_II"/>
    <property type="match status" value="1"/>
</dbReference>
<evidence type="ECO:0000256" key="3">
    <source>
        <dbReference type="ARBA" id="ARBA00022723"/>
    </source>
</evidence>
<dbReference type="OrthoDB" id="9802808at2"/>
<comment type="function">
    <text evidence="10">A type II topoisomerase that negatively supercoils closed circular double-stranded (ds) DNA in an ATP-dependent manner to modulate DNA topology and maintain chromosomes in an underwound state. Negative supercoiling favors strand separation, and DNA replication, transcription, recombination and repair, all of which involve strand separation. Also able to catalyze the interconversion of other topological isomers of dsDNA rings, including catenanes and knotted rings. Type II topoisomerases break and join 2 DNA strands simultaneously in an ATP-dependent manner.</text>
</comment>
<dbReference type="Pfam" id="PF00986">
    <property type="entry name" value="DNA_gyraseB_C"/>
    <property type="match status" value="1"/>
</dbReference>
<dbReference type="Pfam" id="PF02518">
    <property type="entry name" value="HATPase_c"/>
    <property type="match status" value="1"/>
</dbReference>
<dbReference type="NCBIfam" id="NF004189">
    <property type="entry name" value="PRK05644.1"/>
    <property type="match status" value="1"/>
</dbReference>
<dbReference type="GO" id="GO:0046872">
    <property type="term" value="F:metal ion binding"/>
    <property type="evidence" value="ECO:0007669"/>
    <property type="project" value="UniProtKB-KW"/>
</dbReference>
<comment type="subunit">
    <text evidence="10">Heterotetramer, composed of two GyrA and two GyrB chains. In the heterotetramer, GyrA contains the active site tyrosine that forms a transient covalent intermediate with DNA, while GyrB binds cofactors and catalyzes ATP hydrolysis.</text>
</comment>
<dbReference type="PRINTS" id="PR00418">
    <property type="entry name" value="TPI2FAMILY"/>
</dbReference>
<comment type="subcellular location">
    <subcellularLocation>
        <location evidence="10">Cytoplasm</location>
    </subcellularLocation>
</comment>
<dbReference type="Gene3D" id="3.30.230.10">
    <property type="match status" value="1"/>
</dbReference>
<dbReference type="PROSITE" id="PS50880">
    <property type="entry name" value="TOPRIM"/>
    <property type="match status" value="1"/>
</dbReference>
<dbReference type="SMART" id="SM00387">
    <property type="entry name" value="HATPase_c"/>
    <property type="match status" value="1"/>
</dbReference>
<keyword evidence="6 10" id="KW-0460">Magnesium</keyword>
<dbReference type="InterPro" id="IPR018522">
    <property type="entry name" value="TopoIIA_CS"/>
</dbReference>
<dbReference type="Pfam" id="PF00204">
    <property type="entry name" value="DNA_gyraseB"/>
    <property type="match status" value="1"/>
</dbReference>
<dbReference type="GO" id="GO:0003918">
    <property type="term" value="F:DNA topoisomerase type II (double strand cut, ATP-hydrolyzing) activity"/>
    <property type="evidence" value="ECO:0007669"/>
    <property type="project" value="UniProtKB-UniRule"/>
</dbReference>
<dbReference type="InterPro" id="IPR014721">
    <property type="entry name" value="Ribsml_uS5_D2-typ_fold_subgr"/>
</dbReference>
<dbReference type="NCBIfam" id="TIGR01059">
    <property type="entry name" value="gyrB"/>
    <property type="match status" value="1"/>
</dbReference>
<reference evidence="12 13" key="1">
    <citation type="submission" date="2018-02" db="EMBL/GenBank/DDBJ databases">
        <title>Genome sequence of Desulfovibrio carbinolicus DSM 3852.</title>
        <authorList>
            <person name="Wilbanks E."/>
            <person name="Skennerton C.T."/>
            <person name="Orphan V.J."/>
        </authorList>
    </citation>
    <scope>NUCLEOTIDE SEQUENCE [LARGE SCALE GENOMIC DNA]</scope>
    <source>
        <strain evidence="12 13">DSM 3852</strain>
    </source>
</reference>
<dbReference type="SUPFAM" id="SSF55874">
    <property type="entry name" value="ATPase domain of HSP90 chaperone/DNA topoisomerase II/histidine kinase"/>
    <property type="match status" value="1"/>
</dbReference>
<comment type="similarity">
    <text evidence="2 10">Belongs to the type II topoisomerase GyrB family.</text>
</comment>
<accession>A0A4V0YQB4</accession>
<evidence type="ECO:0000256" key="9">
    <source>
        <dbReference type="ARBA" id="ARBA00023235"/>
    </source>
</evidence>
<keyword evidence="5 10" id="KW-0067">ATP-binding</keyword>
<dbReference type="FunFam" id="3.40.50.670:FF:000001">
    <property type="entry name" value="DNA topoisomerase 2"/>
    <property type="match status" value="1"/>
</dbReference>
<dbReference type="InterPro" id="IPR011557">
    <property type="entry name" value="GyrB"/>
</dbReference>
<dbReference type="CDD" id="cd16928">
    <property type="entry name" value="HATPase_GyrB-like"/>
    <property type="match status" value="1"/>
</dbReference>
<dbReference type="RefSeq" id="WP_129348314.1">
    <property type="nucleotide sequence ID" value="NZ_CP026538.1"/>
</dbReference>
<dbReference type="Proteomes" id="UP000293296">
    <property type="component" value="Chromosome"/>
</dbReference>
<keyword evidence="7 10" id="KW-0799">Topoisomerase</keyword>
<dbReference type="SUPFAM" id="SSF54211">
    <property type="entry name" value="Ribosomal protein S5 domain 2-like"/>
    <property type="match status" value="1"/>
</dbReference>
<evidence type="ECO:0000256" key="7">
    <source>
        <dbReference type="ARBA" id="ARBA00023029"/>
    </source>
</evidence>
<dbReference type="InterPro" id="IPR006171">
    <property type="entry name" value="TOPRIM_dom"/>
</dbReference>
<gene>
    <name evidence="10 12" type="primary">gyrB</name>
    <name evidence="12" type="ORF">C3Y92_00015</name>
</gene>
<dbReference type="GO" id="GO:0005524">
    <property type="term" value="F:ATP binding"/>
    <property type="evidence" value="ECO:0007669"/>
    <property type="project" value="UniProtKB-UniRule"/>
</dbReference>
<evidence type="ECO:0000256" key="5">
    <source>
        <dbReference type="ARBA" id="ARBA00022840"/>
    </source>
</evidence>
<organism evidence="12 13">
    <name type="scientific">Solidesulfovibrio carbinolicus</name>
    <dbReference type="NCBI Taxonomy" id="296842"/>
    <lineage>
        <taxon>Bacteria</taxon>
        <taxon>Pseudomonadati</taxon>
        <taxon>Thermodesulfobacteriota</taxon>
        <taxon>Desulfovibrionia</taxon>
        <taxon>Desulfovibrionales</taxon>
        <taxon>Desulfovibrionaceae</taxon>
        <taxon>Solidesulfovibrio</taxon>
    </lineage>
</organism>
<dbReference type="KEGG" id="dcb:C3Y92_00015"/>
<feature type="site" description="Interaction with DNA" evidence="10">
    <location>
        <position position="454"/>
    </location>
</feature>
<feature type="domain" description="Toprim" evidence="11">
    <location>
        <begin position="420"/>
        <end position="543"/>
    </location>
</feature>
<protein>
    <recommendedName>
        <fullName evidence="10">DNA gyrase subunit B</fullName>
        <ecNumber evidence="10">5.6.2.2</ecNumber>
    </recommendedName>
</protein>
<dbReference type="EC" id="5.6.2.2" evidence="10"/>
<feature type="binding site" evidence="10">
    <location>
        <position position="508"/>
    </location>
    <ligand>
        <name>Mg(2+)</name>
        <dbReference type="ChEBI" id="CHEBI:18420"/>
        <label>2</label>
    </ligand>
</feature>
<dbReference type="PANTHER" id="PTHR45866:SF1">
    <property type="entry name" value="DNA GYRASE SUBUNIT B, MITOCHONDRIAL"/>
    <property type="match status" value="1"/>
</dbReference>
<dbReference type="InterPro" id="IPR002288">
    <property type="entry name" value="DNA_gyrase_B_C"/>
</dbReference>
<keyword evidence="4 10" id="KW-0547">Nucleotide-binding</keyword>
<dbReference type="GO" id="GO:0003677">
    <property type="term" value="F:DNA binding"/>
    <property type="evidence" value="ECO:0007669"/>
    <property type="project" value="UniProtKB-KW"/>
</dbReference>
<dbReference type="Gene3D" id="3.30.565.10">
    <property type="entry name" value="Histidine kinase-like ATPase, C-terminal domain"/>
    <property type="match status" value="1"/>
</dbReference>
<dbReference type="InterPro" id="IPR020568">
    <property type="entry name" value="Ribosomal_Su5_D2-typ_SF"/>
</dbReference>
<sequence length="804" mass="90396">MSQDKTPQAYDASSITVLEGLSAVRKRPAMYIGSTDIRGLHHLVYEVVDNSIDESMAGYCDRIGITIHLDNSVTVSDNGRGIPVDIHPKEGRPAVEVVMTVLHAGGKFDNDAYKVSGGLHGVGVSVVNALSEYLEVTVRRGGKKHHQRYERGVPVTALSVIGEAENTGTTIRFLPDEEIFETSQFNHETLAKRFEELAYLNRKLELDFRDERTNERVTYRFDGGLNRFVTDLNAGEQVIHEIIEGQGEIEGIMVDFALQYNANYKEEVLTFANNIRTREGGTHLQGFKTALTRAINTYIEKADIPKKFKQKLTGDDVREGLTAVISVKLPQPQFEGQTKTKLGNSEVAGLVAKIVFEAVNVHFEENPKDAKSIVEKAVDAARAREAARKAKELVRRKGALSDHSLPGKLADCQSKKPEESELFIVEGDSAGGSAKQGRDPRFQAILPLRGKILNVERTRTDKMLGNKEIRNLITAIGPTPAMGDEESEEKEAENLARLRYHKIVIMTDADVDGAHIRTLLLTFFYRRYEKLILNGYVYIAQPPLYRVFKGDFERFIKDDEELSLFLMGRIGEDVSVASGETTFSGESLTNLIERIRFLEARVREAGSYGLPEELLVSLLSYPRLAASDFAGVELPDGLAQHLAAIGYTVDTEVEELDEERRLYAVFVSPNQARHRIAVEFFSSRIYRRAHETYAELTTLCPTQPFAITRKEETREVGGFFELCRALMDDALKGINIQRYKGLGEMNPEQLWETTMNPEKRSFLQVRIEDMDEADSIFSQLMGEKVENRRNFIERNALSVRELDI</sequence>
<evidence type="ECO:0000256" key="4">
    <source>
        <dbReference type="ARBA" id="ARBA00022741"/>
    </source>
</evidence>
<dbReference type="SMART" id="SM00433">
    <property type="entry name" value="TOP2c"/>
    <property type="match status" value="1"/>
</dbReference>
<dbReference type="PRINTS" id="PR01159">
    <property type="entry name" value="DNAGYRASEB"/>
</dbReference>
<proteinExistence type="inferred from homology"/>
<evidence type="ECO:0000256" key="8">
    <source>
        <dbReference type="ARBA" id="ARBA00023125"/>
    </source>
</evidence>
<comment type="cofactor">
    <cofactor evidence="10">
        <name>Mg(2+)</name>
        <dbReference type="ChEBI" id="CHEBI:18420"/>
    </cofactor>
    <cofactor evidence="10">
        <name>Mn(2+)</name>
        <dbReference type="ChEBI" id="CHEBI:29035"/>
    </cofactor>
    <cofactor evidence="10">
        <name>Ca(2+)</name>
        <dbReference type="ChEBI" id="CHEBI:29108"/>
    </cofactor>
    <text evidence="10">Binds two Mg(2+) per subunit. The magnesium ions form salt bridges with both the protein and the DNA. Can also accept other divalent metal cations, such as Mn(2+) or Ca(2+).</text>
</comment>
<feature type="binding site" evidence="10">
    <location>
        <position position="510"/>
    </location>
    <ligand>
        <name>Mg(2+)</name>
        <dbReference type="ChEBI" id="CHEBI:18420"/>
        <label>2</label>
    </ligand>
</feature>
<dbReference type="InterPro" id="IPR013759">
    <property type="entry name" value="Topo_IIA_B_C"/>
</dbReference>
<dbReference type="GO" id="GO:0005737">
    <property type="term" value="C:cytoplasm"/>
    <property type="evidence" value="ECO:0007669"/>
    <property type="project" value="UniProtKB-SubCell"/>
</dbReference>
<feature type="binding site" evidence="10">
    <location>
        <position position="426"/>
    </location>
    <ligand>
        <name>Mg(2+)</name>
        <dbReference type="ChEBI" id="CHEBI:18420"/>
        <label>1</label>
        <note>catalytic</note>
    </ligand>
</feature>
<dbReference type="InterPro" id="IPR000565">
    <property type="entry name" value="Topo_IIA_B"/>
</dbReference>
<dbReference type="Pfam" id="PF01751">
    <property type="entry name" value="Toprim"/>
    <property type="match status" value="1"/>
</dbReference>
<dbReference type="HAMAP" id="MF_01898">
    <property type="entry name" value="GyrB"/>
    <property type="match status" value="1"/>
</dbReference>
<dbReference type="NCBIfam" id="NF011501">
    <property type="entry name" value="PRK14939.1"/>
    <property type="match status" value="1"/>
</dbReference>
<evidence type="ECO:0000313" key="12">
    <source>
        <dbReference type="EMBL" id="QAZ65712.1"/>
    </source>
</evidence>
<evidence type="ECO:0000256" key="10">
    <source>
        <dbReference type="HAMAP-Rule" id="MF_01898"/>
    </source>
</evidence>
<evidence type="ECO:0000256" key="6">
    <source>
        <dbReference type="ARBA" id="ARBA00022842"/>
    </source>
</evidence>
<keyword evidence="8" id="KW-0238">DNA-binding</keyword>
<dbReference type="SUPFAM" id="SSF56719">
    <property type="entry name" value="Type II DNA topoisomerase"/>
    <property type="match status" value="1"/>
</dbReference>
<dbReference type="FunFam" id="3.30.230.10:FF:000005">
    <property type="entry name" value="DNA gyrase subunit B"/>
    <property type="match status" value="1"/>
</dbReference>
<dbReference type="PANTHER" id="PTHR45866">
    <property type="entry name" value="DNA GYRASE/TOPOISOMERASE SUBUNIT B"/>
    <property type="match status" value="1"/>
</dbReference>
<evidence type="ECO:0000256" key="1">
    <source>
        <dbReference type="ARBA" id="ARBA00000185"/>
    </source>
</evidence>
<keyword evidence="3 10" id="KW-0479">Metal-binding</keyword>
<feature type="binding site" evidence="10">
    <location>
        <position position="508"/>
    </location>
    <ligand>
        <name>Mg(2+)</name>
        <dbReference type="ChEBI" id="CHEBI:18420"/>
        <label>1</label>
        <note>catalytic</note>
    </ligand>
</feature>
<dbReference type="InterPro" id="IPR003594">
    <property type="entry name" value="HATPase_dom"/>
</dbReference>
<dbReference type="GO" id="GO:0006265">
    <property type="term" value="P:DNA topological change"/>
    <property type="evidence" value="ECO:0007669"/>
    <property type="project" value="UniProtKB-UniRule"/>
</dbReference>